<dbReference type="Gene3D" id="1.25.50.20">
    <property type="match status" value="1"/>
</dbReference>
<dbReference type="Gene3D" id="2.60.40.1730">
    <property type="entry name" value="tricorn interacting facor f3 domain"/>
    <property type="match status" value="1"/>
</dbReference>
<organism evidence="18 19">
    <name type="scientific">Ceratosolen solmsi marchali</name>
    <dbReference type="NCBI Taxonomy" id="326594"/>
    <lineage>
        <taxon>Eukaryota</taxon>
        <taxon>Metazoa</taxon>
        <taxon>Ecdysozoa</taxon>
        <taxon>Arthropoda</taxon>
        <taxon>Hexapoda</taxon>
        <taxon>Insecta</taxon>
        <taxon>Pterygota</taxon>
        <taxon>Neoptera</taxon>
        <taxon>Endopterygota</taxon>
        <taxon>Hymenoptera</taxon>
        <taxon>Apocrita</taxon>
        <taxon>Proctotrupomorpha</taxon>
        <taxon>Chalcidoidea</taxon>
        <taxon>Agaonidae</taxon>
        <taxon>Agaoninae</taxon>
        <taxon>Ceratosolen</taxon>
    </lineage>
</organism>
<name>A0AAJ6YHJ5_9HYME</name>
<dbReference type="InterPro" id="IPR001930">
    <property type="entry name" value="Peptidase_M1"/>
</dbReference>
<reference evidence="19" key="1">
    <citation type="submission" date="2025-08" db="UniProtKB">
        <authorList>
            <consortium name="RefSeq"/>
        </authorList>
    </citation>
    <scope>IDENTIFICATION</scope>
</reference>
<keyword evidence="3 14" id="KW-0031">Aminopeptidase</keyword>
<evidence type="ECO:0000256" key="5">
    <source>
        <dbReference type="ARBA" id="ARBA00022670"/>
    </source>
</evidence>
<dbReference type="AlphaFoldDB" id="A0AAJ6YHJ5"/>
<dbReference type="GO" id="GO:0005737">
    <property type="term" value="C:cytoplasm"/>
    <property type="evidence" value="ECO:0007669"/>
    <property type="project" value="TreeGrafter"/>
</dbReference>
<dbReference type="GO" id="GO:0005886">
    <property type="term" value="C:plasma membrane"/>
    <property type="evidence" value="ECO:0007669"/>
    <property type="project" value="UniProtKB-SubCell"/>
</dbReference>
<dbReference type="Pfam" id="PF11838">
    <property type="entry name" value="ERAP1_C"/>
    <property type="match status" value="1"/>
</dbReference>
<evidence type="ECO:0000259" key="17">
    <source>
        <dbReference type="Pfam" id="PF17900"/>
    </source>
</evidence>
<dbReference type="InterPro" id="IPR024571">
    <property type="entry name" value="ERAP1-like_C_dom"/>
</dbReference>
<dbReference type="Pfam" id="PF01433">
    <property type="entry name" value="Peptidase_M1"/>
    <property type="match status" value="1"/>
</dbReference>
<feature type="binding site" evidence="12">
    <location>
        <position position="411"/>
    </location>
    <ligand>
        <name>Zn(2+)</name>
        <dbReference type="ChEBI" id="CHEBI:29105"/>
        <note>catalytic</note>
    </ligand>
</feature>
<evidence type="ECO:0000256" key="8">
    <source>
        <dbReference type="ARBA" id="ARBA00022833"/>
    </source>
</evidence>
<dbReference type="InterPro" id="IPR042097">
    <property type="entry name" value="Aminopeptidase_N-like_N_sf"/>
</dbReference>
<dbReference type="PANTHER" id="PTHR11533">
    <property type="entry name" value="PROTEASE M1 ZINC METALLOPROTEASE"/>
    <property type="match status" value="1"/>
</dbReference>
<evidence type="ECO:0000259" key="16">
    <source>
        <dbReference type="Pfam" id="PF11838"/>
    </source>
</evidence>
<feature type="domain" description="ERAP1-like C-terminal" evidence="16">
    <location>
        <begin position="626"/>
        <end position="945"/>
    </location>
</feature>
<dbReference type="SUPFAM" id="SSF55486">
    <property type="entry name" value="Metalloproteases ('zincins'), catalytic domain"/>
    <property type="match status" value="1"/>
</dbReference>
<evidence type="ECO:0000256" key="11">
    <source>
        <dbReference type="PIRSR" id="PIRSR634016-1"/>
    </source>
</evidence>
<dbReference type="RefSeq" id="XP_011498160.1">
    <property type="nucleotide sequence ID" value="XM_011499858.1"/>
</dbReference>
<keyword evidence="6 12" id="KW-0479">Metal-binding</keyword>
<feature type="domain" description="Aminopeptidase N-like N-terminal" evidence="17">
    <location>
        <begin position="87"/>
        <end position="279"/>
    </location>
</feature>
<gene>
    <name evidence="19" type="primary">LOC105362417</name>
</gene>
<dbReference type="GO" id="GO:0042277">
    <property type="term" value="F:peptide binding"/>
    <property type="evidence" value="ECO:0007669"/>
    <property type="project" value="TreeGrafter"/>
</dbReference>
<dbReference type="Gene3D" id="2.60.40.1910">
    <property type="match status" value="1"/>
</dbReference>
<comment type="cofactor">
    <cofactor evidence="12 14">
        <name>Zn(2+)</name>
        <dbReference type="ChEBI" id="CHEBI:29105"/>
    </cofactor>
    <text evidence="12 14">Binds 1 zinc ion per subunit.</text>
</comment>
<evidence type="ECO:0000256" key="4">
    <source>
        <dbReference type="ARBA" id="ARBA00022622"/>
    </source>
</evidence>
<dbReference type="GO" id="GO:0008270">
    <property type="term" value="F:zinc ion binding"/>
    <property type="evidence" value="ECO:0007669"/>
    <property type="project" value="UniProtKB-UniRule"/>
</dbReference>
<sequence length="983" mass="114218">MPLSHPQMSIANQLSTSAVSWLSSSREDVQQSRSRRSRSQLRVRTFRTIMGKFQCIIVFYFGIYILYSEAHESNDNTSLYRLPKSAVPESYDILLLTNVSRSDFTYKGMVTINLYIINATKQVIVHSEYLKIDYKETMFRRILPNNNFQQIQISNQMYQDETQFYIINFSSILIPGRYLLSVQFVGEVMNDVFGFYRTTYRINNQIRWIGVTQFSPTYARRAFPCMDEPGFKATFQLHIGHYDNETVSSNTMQESRQISGEPNYYITTFAKTPRMSTYLLSWAIHDFYRVNSSDPRIWLWTRLNDSQLSWSLASNPALTEGPKIYSALQDWMVVNNSLQKVEQIAVPDFNFNAMENWGLIAFRESIMLIRNDTTPLRHVRTILTTIAHEYAHTWFGNIVTPEFWSFAWLKEGFATYFSYFILGIVHKDWQMMNMFSLEVTRVSLLADSMDHNKIMNKRDIGSSKSATGALDFVTYDKGASVIRMISEIMGEKLFKSAMHSYLKGKQFQAATPPDLYKCLESKFNSSSSAMHTPVTLGDVIESWANQTNYPLVRASLITSRRLRISQEPFRLNRSNVEANKRFWWIPLNIITSTKTRNSQLVEVFAWLGAEKFIDVDLPDDINDNHWFLLNSKQIGHYRVDYDQKNWNSLMKVLNSDDFHRVAAIDRATLLDDAFNLARAGSKRYAEALKLAEYLHRETDYEPWVMASRTFNFLDNKLRDRVDVQLAFRVSFFTLIHIFMQRFTTNLLKRIYKQLSFVEKPLDTELKKMQRNIVLSTACFLDLEDCVSNAKSIFNNWIANENKSVSANLKDFAYCTGIRNGSNQNWIILWERFLNTKYYAEKEIMISALCCTENSSYINKYLDFCINPDTDLAKQYRLPIIRSIIFKSSKNLETVLTYVETNLNKIIRIRGFPFLEGILSSIGQEITSDIQELKFKHFVNQNANQLGAAFNVALRATKLATDNIAWINTYTPIIAGYLNSRETV</sequence>
<dbReference type="GO" id="GO:0070006">
    <property type="term" value="F:metalloaminopeptidase activity"/>
    <property type="evidence" value="ECO:0007669"/>
    <property type="project" value="TreeGrafter"/>
</dbReference>
<keyword evidence="18" id="KW-1185">Reference proteome</keyword>
<feature type="binding site" evidence="12">
    <location>
        <position position="388"/>
    </location>
    <ligand>
        <name>Zn(2+)</name>
        <dbReference type="ChEBI" id="CHEBI:29105"/>
        <note>catalytic</note>
    </ligand>
</feature>
<feature type="active site" description="Proton acceptor" evidence="11">
    <location>
        <position position="389"/>
    </location>
</feature>
<evidence type="ECO:0000256" key="3">
    <source>
        <dbReference type="ARBA" id="ARBA00022438"/>
    </source>
</evidence>
<dbReference type="PANTHER" id="PTHR11533:SF290">
    <property type="entry name" value="AMINOPEPTIDASE"/>
    <property type="match status" value="1"/>
</dbReference>
<evidence type="ECO:0000256" key="10">
    <source>
        <dbReference type="ARBA" id="ARBA00023288"/>
    </source>
</evidence>
<evidence type="ECO:0000256" key="7">
    <source>
        <dbReference type="ARBA" id="ARBA00022801"/>
    </source>
</evidence>
<dbReference type="GeneID" id="105362417"/>
<keyword evidence="4" id="KW-0336">GPI-anchor</keyword>
<feature type="site" description="Transition state stabilizer" evidence="13">
    <location>
        <position position="475"/>
    </location>
</feature>
<dbReference type="InterPro" id="IPR014782">
    <property type="entry name" value="Peptidase_M1_dom"/>
</dbReference>
<feature type="domain" description="Peptidase M1 membrane alanine aminopeptidase" evidence="15">
    <location>
        <begin position="323"/>
        <end position="525"/>
    </location>
</feature>
<keyword evidence="4" id="KW-0472">Membrane</keyword>
<keyword evidence="10" id="KW-0449">Lipoprotein</keyword>
<evidence type="ECO:0000256" key="1">
    <source>
        <dbReference type="ARBA" id="ARBA00004609"/>
    </source>
</evidence>
<keyword evidence="5 14" id="KW-0645">Protease</keyword>
<dbReference type="InterPro" id="IPR027268">
    <property type="entry name" value="Peptidase_M4/M1_CTD_sf"/>
</dbReference>
<dbReference type="PRINTS" id="PR00756">
    <property type="entry name" value="ALADIPTASE"/>
</dbReference>
<dbReference type="InterPro" id="IPR034016">
    <property type="entry name" value="M1_APN-typ"/>
</dbReference>
<dbReference type="GO" id="GO:0098552">
    <property type="term" value="C:side of membrane"/>
    <property type="evidence" value="ECO:0007669"/>
    <property type="project" value="UniProtKB-KW"/>
</dbReference>
<dbReference type="EC" id="3.4.11.-" evidence="14"/>
<keyword evidence="7 14" id="KW-0378">Hydrolase</keyword>
<dbReference type="Gene3D" id="1.10.390.10">
    <property type="entry name" value="Neutral Protease Domain 2"/>
    <property type="match status" value="1"/>
</dbReference>
<accession>A0AAJ6YHJ5</accession>
<evidence type="ECO:0000259" key="15">
    <source>
        <dbReference type="Pfam" id="PF01433"/>
    </source>
</evidence>
<evidence type="ECO:0000256" key="2">
    <source>
        <dbReference type="ARBA" id="ARBA00010136"/>
    </source>
</evidence>
<dbReference type="SUPFAM" id="SSF63737">
    <property type="entry name" value="Leukotriene A4 hydrolase N-terminal domain"/>
    <property type="match status" value="1"/>
</dbReference>
<protein>
    <recommendedName>
        <fullName evidence="14">Aminopeptidase</fullName>
        <ecNumber evidence="14">3.4.11.-</ecNumber>
    </recommendedName>
</protein>
<dbReference type="InterPro" id="IPR050344">
    <property type="entry name" value="Peptidase_M1_aminopeptidases"/>
</dbReference>
<keyword evidence="8 12" id="KW-0862">Zinc</keyword>
<keyword evidence="9 14" id="KW-0482">Metalloprotease</keyword>
<evidence type="ECO:0000313" key="19">
    <source>
        <dbReference type="RefSeq" id="XP_011498160.1"/>
    </source>
</evidence>
<evidence type="ECO:0000256" key="12">
    <source>
        <dbReference type="PIRSR" id="PIRSR634016-3"/>
    </source>
</evidence>
<evidence type="ECO:0000256" key="13">
    <source>
        <dbReference type="PIRSR" id="PIRSR634016-4"/>
    </source>
</evidence>
<keyword evidence="4" id="KW-0325">Glycoprotein</keyword>
<dbReference type="KEGG" id="csol:105362417"/>
<comment type="similarity">
    <text evidence="2 14">Belongs to the peptidase M1 family.</text>
</comment>
<proteinExistence type="inferred from homology"/>
<feature type="binding site" evidence="12">
    <location>
        <position position="392"/>
    </location>
    <ligand>
        <name>Zn(2+)</name>
        <dbReference type="ChEBI" id="CHEBI:29105"/>
        <note>catalytic</note>
    </ligand>
</feature>
<dbReference type="GO" id="GO:0043171">
    <property type="term" value="P:peptide catabolic process"/>
    <property type="evidence" value="ECO:0007669"/>
    <property type="project" value="TreeGrafter"/>
</dbReference>
<dbReference type="FunFam" id="1.10.390.10:FF:000013">
    <property type="entry name" value="Aminopeptidase N"/>
    <property type="match status" value="1"/>
</dbReference>
<dbReference type="CDD" id="cd09601">
    <property type="entry name" value="M1_APN-Q_like"/>
    <property type="match status" value="1"/>
</dbReference>
<comment type="subcellular location">
    <subcellularLocation>
        <location evidence="1">Cell membrane</location>
        <topology evidence="1">Lipid-anchor</topology>
        <topology evidence="1">GPI-anchor</topology>
    </subcellularLocation>
</comment>
<dbReference type="InterPro" id="IPR045357">
    <property type="entry name" value="Aminopeptidase_N-like_N"/>
</dbReference>
<evidence type="ECO:0000256" key="14">
    <source>
        <dbReference type="RuleBase" id="RU364040"/>
    </source>
</evidence>
<evidence type="ECO:0000256" key="6">
    <source>
        <dbReference type="ARBA" id="ARBA00022723"/>
    </source>
</evidence>
<evidence type="ECO:0000313" key="18">
    <source>
        <dbReference type="Proteomes" id="UP000695007"/>
    </source>
</evidence>
<evidence type="ECO:0000256" key="9">
    <source>
        <dbReference type="ARBA" id="ARBA00023049"/>
    </source>
</evidence>
<dbReference type="Proteomes" id="UP000695007">
    <property type="component" value="Unplaced"/>
</dbReference>
<dbReference type="Pfam" id="PF17900">
    <property type="entry name" value="Peptidase_M1_N"/>
    <property type="match status" value="1"/>
</dbReference>
<dbReference type="GO" id="GO:0005615">
    <property type="term" value="C:extracellular space"/>
    <property type="evidence" value="ECO:0007669"/>
    <property type="project" value="TreeGrafter"/>
</dbReference>
<dbReference type="GO" id="GO:0006508">
    <property type="term" value="P:proteolysis"/>
    <property type="evidence" value="ECO:0007669"/>
    <property type="project" value="UniProtKB-KW"/>
</dbReference>